<sequence>MLAIALPSKPLVIHRGPDTLTLPLKYNFLLDSCFQHQHWQYHLNALLGQDQPYLHRRTHHLSPLTTCPVRFSQDGFHPLLADCQQKFASPQPAGSSSARCCSGTA</sequence>
<organism evidence="1">
    <name type="scientific">Arundo donax</name>
    <name type="common">Giant reed</name>
    <name type="synonym">Donax arundinaceus</name>
    <dbReference type="NCBI Taxonomy" id="35708"/>
    <lineage>
        <taxon>Eukaryota</taxon>
        <taxon>Viridiplantae</taxon>
        <taxon>Streptophyta</taxon>
        <taxon>Embryophyta</taxon>
        <taxon>Tracheophyta</taxon>
        <taxon>Spermatophyta</taxon>
        <taxon>Magnoliopsida</taxon>
        <taxon>Liliopsida</taxon>
        <taxon>Poales</taxon>
        <taxon>Poaceae</taxon>
        <taxon>PACMAD clade</taxon>
        <taxon>Arundinoideae</taxon>
        <taxon>Arundineae</taxon>
        <taxon>Arundo</taxon>
    </lineage>
</organism>
<evidence type="ECO:0000313" key="1">
    <source>
        <dbReference type="EMBL" id="JAE03832.1"/>
    </source>
</evidence>
<proteinExistence type="predicted"/>
<name>A0A0A9EUQ8_ARUDO</name>
<accession>A0A0A9EUQ8</accession>
<reference evidence="1" key="1">
    <citation type="submission" date="2014-09" db="EMBL/GenBank/DDBJ databases">
        <authorList>
            <person name="Magalhaes I.L.F."/>
            <person name="Oliveira U."/>
            <person name="Santos F.R."/>
            <person name="Vidigal T.H.D.A."/>
            <person name="Brescovit A.D."/>
            <person name="Santos A.J."/>
        </authorList>
    </citation>
    <scope>NUCLEOTIDE SEQUENCE</scope>
    <source>
        <tissue evidence="1">Shoot tissue taken approximately 20 cm above the soil surface</tissue>
    </source>
</reference>
<dbReference type="EMBL" id="GBRH01194064">
    <property type="protein sequence ID" value="JAE03832.1"/>
    <property type="molecule type" value="Transcribed_RNA"/>
</dbReference>
<dbReference type="AlphaFoldDB" id="A0A0A9EUQ8"/>
<protein>
    <submittedName>
        <fullName evidence="1">Uncharacterized protein</fullName>
    </submittedName>
</protein>
<reference evidence="1" key="2">
    <citation type="journal article" date="2015" name="Data Brief">
        <title>Shoot transcriptome of the giant reed, Arundo donax.</title>
        <authorList>
            <person name="Barrero R.A."/>
            <person name="Guerrero F.D."/>
            <person name="Moolhuijzen P."/>
            <person name="Goolsby J.A."/>
            <person name="Tidwell J."/>
            <person name="Bellgard S.E."/>
            <person name="Bellgard M.I."/>
        </authorList>
    </citation>
    <scope>NUCLEOTIDE SEQUENCE</scope>
    <source>
        <tissue evidence="1">Shoot tissue taken approximately 20 cm above the soil surface</tissue>
    </source>
</reference>